<dbReference type="Proteomes" id="UP000606786">
    <property type="component" value="Unassembled WGS sequence"/>
</dbReference>
<feature type="transmembrane region" description="Helical" evidence="1">
    <location>
        <begin position="12"/>
        <end position="33"/>
    </location>
</feature>
<reference evidence="2" key="1">
    <citation type="submission" date="2020-11" db="EMBL/GenBank/DDBJ databases">
        <authorList>
            <person name="Whitehead M."/>
        </authorList>
    </citation>
    <scope>NUCLEOTIDE SEQUENCE</scope>
    <source>
        <strain evidence="2">EGII</strain>
    </source>
</reference>
<name>A0A811UE57_CERCA</name>
<feature type="transmembrane region" description="Helical" evidence="1">
    <location>
        <begin position="107"/>
        <end position="129"/>
    </location>
</feature>
<protein>
    <submittedName>
        <fullName evidence="2">(Mediterranean fruit fly) hypothetical protein</fullName>
    </submittedName>
</protein>
<dbReference type="AlphaFoldDB" id="A0A811UE57"/>
<proteinExistence type="predicted"/>
<keyword evidence="3" id="KW-1185">Reference proteome</keyword>
<accession>A0A811UE57</accession>
<keyword evidence="1" id="KW-0472">Membrane</keyword>
<evidence type="ECO:0000256" key="1">
    <source>
        <dbReference type="SAM" id="Phobius"/>
    </source>
</evidence>
<comment type="caution">
    <text evidence="2">The sequence shown here is derived from an EMBL/GenBank/DDBJ whole genome shotgun (WGS) entry which is preliminary data.</text>
</comment>
<keyword evidence="1" id="KW-1133">Transmembrane helix</keyword>
<dbReference type="EMBL" id="CAJHJT010000012">
    <property type="protein sequence ID" value="CAD6997144.1"/>
    <property type="molecule type" value="Genomic_DNA"/>
</dbReference>
<sequence length="172" mass="19245">MERLSFSAAQRKVGIFQSVMIAAVMGAVALNTYCMWQELAIPHSFLSICVYIITGHLNNIDTMNIVIVKNNHRQKRVTGIDLDNIQERLVAYDKLLLLCNEDISTSYGVVFVLITFISTLDITFIVYILNMTTAVGYLQTIGSTVKTAFFALPSIIFLCMMFLGSDIQEQVS</sequence>
<evidence type="ECO:0000313" key="2">
    <source>
        <dbReference type="EMBL" id="CAD6997144.1"/>
    </source>
</evidence>
<gene>
    <name evidence="2" type="ORF">CCAP1982_LOCUS5789</name>
</gene>
<keyword evidence="1" id="KW-0812">Transmembrane</keyword>
<feature type="transmembrane region" description="Helical" evidence="1">
    <location>
        <begin position="141"/>
        <end position="163"/>
    </location>
</feature>
<evidence type="ECO:0000313" key="3">
    <source>
        <dbReference type="Proteomes" id="UP000606786"/>
    </source>
</evidence>
<organism evidence="2 3">
    <name type="scientific">Ceratitis capitata</name>
    <name type="common">Mediterranean fruit fly</name>
    <name type="synonym">Tephritis capitata</name>
    <dbReference type="NCBI Taxonomy" id="7213"/>
    <lineage>
        <taxon>Eukaryota</taxon>
        <taxon>Metazoa</taxon>
        <taxon>Ecdysozoa</taxon>
        <taxon>Arthropoda</taxon>
        <taxon>Hexapoda</taxon>
        <taxon>Insecta</taxon>
        <taxon>Pterygota</taxon>
        <taxon>Neoptera</taxon>
        <taxon>Endopterygota</taxon>
        <taxon>Diptera</taxon>
        <taxon>Brachycera</taxon>
        <taxon>Muscomorpha</taxon>
        <taxon>Tephritoidea</taxon>
        <taxon>Tephritidae</taxon>
        <taxon>Ceratitis</taxon>
        <taxon>Ceratitis</taxon>
    </lineage>
</organism>